<keyword evidence="2" id="KW-1185">Reference proteome</keyword>
<protein>
    <submittedName>
        <fullName evidence="1">DUF5818 domain-containing protein</fullName>
    </submittedName>
</protein>
<comment type="caution">
    <text evidence="1">The sequence shown here is derived from an EMBL/GenBank/DDBJ whole genome shotgun (WGS) entry which is preliminary data.</text>
</comment>
<dbReference type="RefSeq" id="WP_224190044.1">
    <property type="nucleotide sequence ID" value="NZ_JAIRAU010000001.1"/>
</dbReference>
<evidence type="ECO:0000313" key="2">
    <source>
        <dbReference type="Proteomes" id="UP001139031"/>
    </source>
</evidence>
<dbReference type="Proteomes" id="UP001139031">
    <property type="component" value="Unassembled WGS sequence"/>
</dbReference>
<gene>
    <name evidence="1" type="ORF">K7C98_03425</name>
</gene>
<sequence length="73" mass="7612">MATFTGTVRKNDLEGGFHELVTDKGDVYRLSKCSVKAGARVKVEGNVESGGFGIHMSGPSIAVKSIEVLGGQS</sequence>
<accession>A0ABS7TJB6</accession>
<proteinExistence type="predicted"/>
<dbReference type="EMBL" id="JAIRAU010000001">
    <property type="protein sequence ID" value="MBZ5708294.1"/>
    <property type="molecule type" value="Genomic_DNA"/>
</dbReference>
<reference evidence="1" key="1">
    <citation type="submission" date="2021-08" db="EMBL/GenBank/DDBJ databases">
        <authorList>
            <person name="Stevens D.C."/>
        </authorList>
    </citation>
    <scope>NUCLEOTIDE SEQUENCE</scope>
    <source>
        <strain evidence="1">DSM 53165</strain>
    </source>
</reference>
<evidence type="ECO:0000313" key="1">
    <source>
        <dbReference type="EMBL" id="MBZ5708294.1"/>
    </source>
</evidence>
<name>A0ABS7TJB6_9BACT</name>
<organism evidence="1 2">
    <name type="scientific">Nannocystis pusilla</name>
    <dbReference type="NCBI Taxonomy" id="889268"/>
    <lineage>
        <taxon>Bacteria</taxon>
        <taxon>Pseudomonadati</taxon>
        <taxon>Myxococcota</taxon>
        <taxon>Polyangia</taxon>
        <taxon>Nannocystales</taxon>
        <taxon>Nannocystaceae</taxon>
        <taxon>Nannocystis</taxon>
    </lineage>
</organism>